<dbReference type="NCBIfam" id="NF010158">
    <property type="entry name" value="PRK13637.1"/>
    <property type="match status" value="1"/>
</dbReference>
<comment type="subunit">
    <text evidence="8">Forms a stable energy-coupling factor (ECF) transporter complex composed of 2 membrane-embedded substrate-binding proteins (S component), 2 ATP-binding proteins (A component) and 2 transmembrane proteins (T component).</text>
</comment>
<dbReference type="InterPro" id="IPR027417">
    <property type="entry name" value="P-loop_NTPase"/>
</dbReference>
<dbReference type="GO" id="GO:0005524">
    <property type="term" value="F:ATP binding"/>
    <property type="evidence" value="ECO:0007669"/>
    <property type="project" value="UniProtKB-UniRule"/>
</dbReference>
<comment type="function">
    <text evidence="8">ATP-binding (A) component of a common energy-coupling factor (ECF) ABC-transporter complex.</text>
</comment>
<dbReference type="NCBIfam" id="TIGR04521">
    <property type="entry name" value="ECF_ATPase_2"/>
    <property type="match status" value="1"/>
</dbReference>
<dbReference type="SUPFAM" id="SSF52540">
    <property type="entry name" value="P-loop containing nucleoside triphosphate hydrolases"/>
    <property type="match status" value="1"/>
</dbReference>
<dbReference type="InterPro" id="IPR015856">
    <property type="entry name" value="ABC_transpr_CbiO/EcfA_su"/>
</dbReference>
<protein>
    <recommendedName>
        <fullName evidence="8">Energy-coupling factor transporter ATP-binding protein EcfA2</fullName>
        <ecNumber evidence="8">7.-.-.-</ecNumber>
    </recommendedName>
</protein>
<evidence type="ECO:0000256" key="8">
    <source>
        <dbReference type="RuleBase" id="RU365104"/>
    </source>
</evidence>
<keyword evidence="5 8" id="KW-0067">ATP-binding</keyword>
<dbReference type="GO" id="GO:0016887">
    <property type="term" value="F:ATP hydrolysis activity"/>
    <property type="evidence" value="ECO:0007669"/>
    <property type="project" value="InterPro"/>
</dbReference>
<name>A0A8A7KDD0_9FIRM</name>
<reference evidence="10" key="1">
    <citation type="submission" date="2019-12" db="EMBL/GenBank/DDBJ databases">
        <authorList>
            <person name="zhang j."/>
            <person name="sun C.M."/>
        </authorList>
    </citation>
    <scope>NUCLEOTIDE SEQUENCE</scope>
    <source>
        <strain evidence="10">NS-1</strain>
    </source>
</reference>
<keyword evidence="6" id="KW-1278">Translocase</keyword>
<evidence type="ECO:0000256" key="6">
    <source>
        <dbReference type="ARBA" id="ARBA00022967"/>
    </source>
</evidence>
<dbReference type="Pfam" id="PF00005">
    <property type="entry name" value="ABC_tran"/>
    <property type="match status" value="1"/>
</dbReference>
<accession>A0A8A7KDD0</accession>
<dbReference type="InterPro" id="IPR003593">
    <property type="entry name" value="AAA+_ATPase"/>
</dbReference>
<dbReference type="InterPro" id="IPR050095">
    <property type="entry name" value="ECF_ABC_transporter_ATP-bd"/>
</dbReference>
<dbReference type="PROSITE" id="PS00211">
    <property type="entry name" value="ABC_TRANSPORTER_1"/>
    <property type="match status" value="1"/>
</dbReference>
<keyword evidence="3 8" id="KW-1003">Cell membrane</keyword>
<dbReference type="KEGG" id="ifn:GM661_15575"/>
<gene>
    <name evidence="10" type="ORF">GM661_15575</name>
</gene>
<evidence type="ECO:0000256" key="3">
    <source>
        <dbReference type="ARBA" id="ARBA00022475"/>
    </source>
</evidence>
<feature type="domain" description="ABC transporter" evidence="9">
    <location>
        <begin position="3"/>
        <end position="243"/>
    </location>
</feature>
<keyword evidence="7 8" id="KW-0472">Membrane</keyword>
<evidence type="ECO:0000259" key="9">
    <source>
        <dbReference type="PROSITE" id="PS50893"/>
    </source>
</evidence>
<evidence type="ECO:0000313" key="10">
    <source>
        <dbReference type="EMBL" id="QTL99270.1"/>
    </source>
</evidence>
<dbReference type="PROSITE" id="PS50893">
    <property type="entry name" value="ABC_TRANSPORTER_2"/>
    <property type="match status" value="1"/>
</dbReference>
<evidence type="ECO:0000256" key="2">
    <source>
        <dbReference type="ARBA" id="ARBA00022448"/>
    </source>
</evidence>
<dbReference type="GO" id="GO:0042626">
    <property type="term" value="F:ATPase-coupled transmembrane transporter activity"/>
    <property type="evidence" value="ECO:0007669"/>
    <property type="project" value="TreeGrafter"/>
</dbReference>
<dbReference type="InterPro" id="IPR017871">
    <property type="entry name" value="ABC_transporter-like_CS"/>
</dbReference>
<keyword evidence="2 8" id="KW-0813">Transport</keyword>
<dbReference type="InterPro" id="IPR030946">
    <property type="entry name" value="EcfA2"/>
</dbReference>
<dbReference type="PANTHER" id="PTHR43553:SF27">
    <property type="entry name" value="ENERGY-COUPLING FACTOR TRANSPORTER ATP-BINDING PROTEIN ECFA2"/>
    <property type="match status" value="1"/>
</dbReference>
<organism evidence="10 11">
    <name type="scientific">Iocasia fonsfrigidae</name>
    <dbReference type="NCBI Taxonomy" id="2682810"/>
    <lineage>
        <taxon>Bacteria</taxon>
        <taxon>Bacillati</taxon>
        <taxon>Bacillota</taxon>
        <taxon>Clostridia</taxon>
        <taxon>Halanaerobiales</taxon>
        <taxon>Halanaerobiaceae</taxon>
        <taxon>Iocasia</taxon>
    </lineage>
</organism>
<evidence type="ECO:0000256" key="1">
    <source>
        <dbReference type="ARBA" id="ARBA00004202"/>
    </source>
</evidence>
<dbReference type="EMBL" id="CP046640">
    <property type="protein sequence ID" value="QTL99270.1"/>
    <property type="molecule type" value="Genomic_DNA"/>
</dbReference>
<dbReference type="Proteomes" id="UP000665020">
    <property type="component" value="Chromosome"/>
</dbReference>
<dbReference type="EC" id="7.-.-.-" evidence="8"/>
<dbReference type="PANTHER" id="PTHR43553">
    <property type="entry name" value="HEAVY METAL TRANSPORTER"/>
    <property type="match status" value="1"/>
</dbReference>
<sequence>MFIKVENVTHIYKQGDEHKALDKVNLSIQDNEFIGLIGHTGSGKSTLVQLLNGLIKPTTGSVVVDGQDITKEKINLKEIRRKIGLVFQYPEHQLFEETVYDDIAFGPRNLGLSNKEIQERVEEAMKLVGLDFAAFKTRSPFNLSGGQQRKVAFAGVLAMKPQALILDEPSAGLDPQGREQLINLLKHLYNQYDMTIILISHRMEEIARLSSRVLVMNQGRIALDGSPQEVFGQVEKIRRLALDLPEITEILWRLKQKGKGVRTNIFTMSEAISEISREMRGIS</sequence>
<keyword evidence="4 8" id="KW-0547">Nucleotide-binding</keyword>
<evidence type="ECO:0000256" key="5">
    <source>
        <dbReference type="ARBA" id="ARBA00022840"/>
    </source>
</evidence>
<proteinExistence type="inferred from homology"/>
<comment type="subcellular location">
    <subcellularLocation>
        <location evidence="1 8">Cell membrane</location>
        <topology evidence="1 8">Peripheral membrane protein</topology>
    </subcellularLocation>
</comment>
<dbReference type="RefSeq" id="WP_230867664.1">
    <property type="nucleotide sequence ID" value="NZ_CP046640.1"/>
</dbReference>
<dbReference type="InterPro" id="IPR003439">
    <property type="entry name" value="ABC_transporter-like_ATP-bd"/>
</dbReference>
<evidence type="ECO:0000256" key="4">
    <source>
        <dbReference type="ARBA" id="ARBA00022741"/>
    </source>
</evidence>
<dbReference type="FunFam" id="3.40.50.300:FF:000224">
    <property type="entry name" value="Energy-coupling factor transporter ATP-binding protein EcfA"/>
    <property type="match status" value="1"/>
</dbReference>
<dbReference type="GO" id="GO:0043190">
    <property type="term" value="C:ATP-binding cassette (ABC) transporter complex"/>
    <property type="evidence" value="ECO:0007669"/>
    <property type="project" value="TreeGrafter"/>
</dbReference>
<dbReference type="AlphaFoldDB" id="A0A8A7KDD0"/>
<comment type="similarity">
    <text evidence="8">Belongs to the ABC transporter superfamily. Energy-coupling factor EcfA family.</text>
</comment>
<dbReference type="SMART" id="SM00382">
    <property type="entry name" value="AAA"/>
    <property type="match status" value="1"/>
</dbReference>
<dbReference type="Gene3D" id="3.40.50.300">
    <property type="entry name" value="P-loop containing nucleotide triphosphate hydrolases"/>
    <property type="match status" value="1"/>
</dbReference>
<keyword evidence="11" id="KW-1185">Reference proteome</keyword>
<evidence type="ECO:0000313" key="11">
    <source>
        <dbReference type="Proteomes" id="UP000665020"/>
    </source>
</evidence>
<dbReference type="CDD" id="cd03225">
    <property type="entry name" value="ABC_cobalt_CbiO_domain1"/>
    <property type="match status" value="1"/>
</dbReference>
<evidence type="ECO:0000256" key="7">
    <source>
        <dbReference type="ARBA" id="ARBA00023136"/>
    </source>
</evidence>